<keyword evidence="5" id="KW-1185">Reference proteome</keyword>
<protein>
    <recommendedName>
        <fullName evidence="3">Plastid lipid-associated protein/fibrillin conserved domain-containing protein</fullName>
    </recommendedName>
</protein>
<evidence type="ECO:0000256" key="2">
    <source>
        <dbReference type="ARBA" id="ARBA00022640"/>
    </source>
</evidence>
<dbReference type="Proteomes" id="UP000815325">
    <property type="component" value="Unassembled WGS sequence"/>
</dbReference>
<evidence type="ECO:0000313" key="5">
    <source>
        <dbReference type="Proteomes" id="UP000815325"/>
    </source>
</evidence>
<evidence type="ECO:0000256" key="1">
    <source>
        <dbReference type="ARBA" id="ARBA00004474"/>
    </source>
</evidence>
<name>A0ABQ7FY76_DUNSA</name>
<sequence>MQLMKPSPGLQPSRAGTRRCSRAQMQRNSFLADALVGLFPRPKPRQPAEIKLILDKIEGSRGGILTSPAEKAEIISLIESVADANKDAITTTNKLSATWRLLWGTEKETQFICKNAGIFGTQAGDIYQVIDLDEGLLQNVITFPPSGSFCVNSSISVENGQRTSFKFTGATLNRASGKTNIPPFGKGWFETIYIDDSIRIARDIRGDYLVVERDGPPRLF</sequence>
<comment type="caution">
    <text evidence="4">The sequence shown here is derived from an EMBL/GenBank/DDBJ whole genome shotgun (WGS) entry which is preliminary data.</text>
</comment>
<dbReference type="InterPro" id="IPR006843">
    <property type="entry name" value="PAP/fibrillin_dom"/>
</dbReference>
<organism evidence="4 5">
    <name type="scientific">Dunaliella salina</name>
    <name type="common">Green alga</name>
    <name type="synonym">Protococcus salinus</name>
    <dbReference type="NCBI Taxonomy" id="3046"/>
    <lineage>
        <taxon>Eukaryota</taxon>
        <taxon>Viridiplantae</taxon>
        <taxon>Chlorophyta</taxon>
        <taxon>core chlorophytes</taxon>
        <taxon>Chlorophyceae</taxon>
        <taxon>CS clade</taxon>
        <taxon>Chlamydomonadales</taxon>
        <taxon>Dunaliellaceae</taxon>
        <taxon>Dunaliella</taxon>
    </lineage>
</organism>
<proteinExistence type="predicted"/>
<comment type="subcellular location">
    <subcellularLocation>
        <location evidence="1">Plastid</location>
    </subcellularLocation>
</comment>
<dbReference type="InterPro" id="IPR039633">
    <property type="entry name" value="PAP"/>
</dbReference>
<evidence type="ECO:0000259" key="3">
    <source>
        <dbReference type="Pfam" id="PF04755"/>
    </source>
</evidence>
<gene>
    <name evidence="4" type="ORF">DUNSADRAFT_870</name>
</gene>
<dbReference type="Pfam" id="PF04755">
    <property type="entry name" value="PAP_fibrillin"/>
    <property type="match status" value="1"/>
</dbReference>
<dbReference type="EMBL" id="MU070533">
    <property type="protein sequence ID" value="KAF5827315.1"/>
    <property type="molecule type" value="Genomic_DNA"/>
</dbReference>
<keyword evidence="2" id="KW-0934">Plastid</keyword>
<evidence type="ECO:0000313" key="4">
    <source>
        <dbReference type="EMBL" id="KAF5827315.1"/>
    </source>
</evidence>
<accession>A0ABQ7FY76</accession>
<feature type="domain" description="Plastid lipid-associated protein/fibrillin conserved" evidence="3">
    <location>
        <begin position="53"/>
        <end position="211"/>
    </location>
</feature>
<reference evidence="4" key="1">
    <citation type="submission" date="2017-08" db="EMBL/GenBank/DDBJ databases">
        <authorList>
            <person name="Polle J.E."/>
            <person name="Barry K."/>
            <person name="Cushman J."/>
            <person name="Schmutz J."/>
            <person name="Tran D."/>
            <person name="Hathwaick L.T."/>
            <person name="Yim W.C."/>
            <person name="Jenkins J."/>
            <person name="Mckie-Krisberg Z.M."/>
            <person name="Prochnik S."/>
            <person name="Lindquist E."/>
            <person name="Dockter R.B."/>
            <person name="Adam C."/>
            <person name="Molina H."/>
            <person name="Bunkerborg J."/>
            <person name="Jin E."/>
            <person name="Buchheim M."/>
            <person name="Magnuson J."/>
        </authorList>
    </citation>
    <scope>NUCLEOTIDE SEQUENCE</scope>
    <source>
        <strain evidence="4">CCAP 19/18</strain>
    </source>
</reference>
<dbReference type="PANTHER" id="PTHR31906">
    <property type="entry name" value="PLASTID-LIPID-ASSOCIATED PROTEIN 4, CHLOROPLASTIC-RELATED"/>
    <property type="match status" value="1"/>
</dbReference>